<dbReference type="OrthoDB" id="9808272at2"/>
<dbReference type="InterPro" id="IPR001482">
    <property type="entry name" value="T2SS/T4SS_dom"/>
</dbReference>
<dbReference type="Gene3D" id="3.30.450.90">
    <property type="match status" value="1"/>
</dbReference>
<dbReference type="EMBL" id="FQVH01000002">
    <property type="protein sequence ID" value="SHE51107.1"/>
    <property type="molecule type" value="Genomic_DNA"/>
</dbReference>
<evidence type="ECO:0000259" key="2">
    <source>
        <dbReference type="PROSITE" id="PS00662"/>
    </source>
</evidence>
<dbReference type="STRING" id="1121256.SAMN02746089_00367"/>
<protein>
    <submittedName>
        <fullName evidence="3">Twitching motility protein PilT</fullName>
    </submittedName>
</protein>
<evidence type="ECO:0000256" key="1">
    <source>
        <dbReference type="ARBA" id="ARBA00006611"/>
    </source>
</evidence>
<dbReference type="InterPro" id="IPR006321">
    <property type="entry name" value="PilT/PilU"/>
</dbReference>
<feature type="domain" description="Bacterial type II secretion system protein E" evidence="2">
    <location>
        <begin position="194"/>
        <end position="208"/>
    </location>
</feature>
<sequence>MVDIIELLTEAVSRKASDLHITIGIPPVLRINGHLVRTDYQPLRAEDTEAFVQQLMSREQYEILKQKGEIDFSYSLHGVGRFRINAYKQRGTFSLAIRMVALNVPSIEELGLPLIVKDLAMKTRGLVLVTGPTGSGKSTTLAAMIDLINSNRECHILTLEDPIEYLHKHKKSIVNQREIGYDSMSFASALRSALREDPDVILVGEMRDLETMQIALTAAETGHLVLSTLHTIGAAKTIDRIVDVFPPYQQQQIKVQLSMVLEGVISQQLLRSADGNKRVLATEVMVATPAIRNLIREGKTFQIQSSVQTGAKYGMHTMDSSIANLYKNGIITLEEAQMYAMEPENMLMLLGRR</sequence>
<dbReference type="NCBIfam" id="TIGR01420">
    <property type="entry name" value="pilT_fam"/>
    <property type="match status" value="1"/>
</dbReference>
<organism evidence="3 4">
    <name type="scientific">Caldanaerobius fijiensis DSM 17918</name>
    <dbReference type="NCBI Taxonomy" id="1121256"/>
    <lineage>
        <taxon>Bacteria</taxon>
        <taxon>Bacillati</taxon>
        <taxon>Bacillota</taxon>
        <taxon>Clostridia</taxon>
        <taxon>Thermoanaerobacterales</taxon>
        <taxon>Thermoanaerobacteraceae</taxon>
        <taxon>Caldanaerobius</taxon>
    </lineage>
</organism>
<proteinExistence type="inferred from homology"/>
<dbReference type="AlphaFoldDB" id="A0A1M4U3J3"/>
<dbReference type="GO" id="GO:0005524">
    <property type="term" value="F:ATP binding"/>
    <property type="evidence" value="ECO:0007669"/>
    <property type="project" value="InterPro"/>
</dbReference>
<comment type="similarity">
    <text evidence="1">Belongs to the GSP E family.</text>
</comment>
<dbReference type="Pfam" id="PF00437">
    <property type="entry name" value="T2SSE"/>
    <property type="match status" value="1"/>
</dbReference>
<dbReference type="PANTHER" id="PTHR30486:SF16">
    <property type="entry name" value="TWITCHING MOTILITY PROTEIN PILT"/>
    <property type="match status" value="1"/>
</dbReference>
<accession>A0A1M4U3J3</accession>
<dbReference type="CDD" id="cd01131">
    <property type="entry name" value="PilT"/>
    <property type="match status" value="1"/>
</dbReference>
<dbReference type="GO" id="GO:0016887">
    <property type="term" value="F:ATP hydrolysis activity"/>
    <property type="evidence" value="ECO:0007669"/>
    <property type="project" value="InterPro"/>
</dbReference>
<reference evidence="3 4" key="1">
    <citation type="submission" date="2016-11" db="EMBL/GenBank/DDBJ databases">
        <authorList>
            <person name="Jaros S."/>
            <person name="Januszkiewicz K."/>
            <person name="Wedrychowicz H."/>
        </authorList>
    </citation>
    <scope>NUCLEOTIDE SEQUENCE [LARGE SCALE GENOMIC DNA]</scope>
    <source>
        <strain evidence="3 4">DSM 17918</strain>
    </source>
</reference>
<evidence type="ECO:0000313" key="4">
    <source>
        <dbReference type="Proteomes" id="UP000184088"/>
    </source>
</evidence>
<dbReference type="InterPro" id="IPR050921">
    <property type="entry name" value="T4SS_GSP_E_ATPase"/>
</dbReference>
<dbReference type="PROSITE" id="PS00662">
    <property type="entry name" value="T2SP_E"/>
    <property type="match status" value="1"/>
</dbReference>
<dbReference type="RefSeq" id="WP_073341391.1">
    <property type="nucleotide sequence ID" value="NZ_FQVH01000002.1"/>
</dbReference>
<dbReference type="Gene3D" id="3.40.50.300">
    <property type="entry name" value="P-loop containing nucleotide triphosphate hydrolases"/>
    <property type="match status" value="1"/>
</dbReference>
<dbReference type="SMART" id="SM00382">
    <property type="entry name" value="AAA"/>
    <property type="match status" value="1"/>
</dbReference>
<evidence type="ECO:0000313" key="3">
    <source>
        <dbReference type="EMBL" id="SHE51107.1"/>
    </source>
</evidence>
<name>A0A1M4U3J3_9THEO</name>
<gene>
    <name evidence="3" type="ORF">SAMN02746089_00367</name>
</gene>
<dbReference type="Proteomes" id="UP000184088">
    <property type="component" value="Unassembled WGS sequence"/>
</dbReference>
<keyword evidence="4" id="KW-1185">Reference proteome</keyword>
<dbReference type="InterPro" id="IPR003593">
    <property type="entry name" value="AAA+_ATPase"/>
</dbReference>
<dbReference type="SUPFAM" id="SSF52540">
    <property type="entry name" value="P-loop containing nucleoside triphosphate hydrolases"/>
    <property type="match status" value="1"/>
</dbReference>
<dbReference type="PANTHER" id="PTHR30486">
    <property type="entry name" value="TWITCHING MOTILITY PROTEIN PILT"/>
    <property type="match status" value="1"/>
</dbReference>
<dbReference type="InterPro" id="IPR027417">
    <property type="entry name" value="P-loop_NTPase"/>
</dbReference>